<organism evidence="1 2">
    <name type="scientific">Lamprobacter modestohalophilus</name>
    <dbReference type="NCBI Taxonomy" id="1064514"/>
    <lineage>
        <taxon>Bacteria</taxon>
        <taxon>Pseudomonadati</taxon>
        <taxon>Pseudomonadota</taxon>
        <taxon>Gammaproteobacteria</taxon>
        <taxon>Chromatiales</taxon>
        <taxon>Chromatiaceae</taxon>
        <taxon>Lamprobacter</taxon>
    </lineage>
</organism>
<dbReference type="Proteomes" id="UP001138768">
    <property type="component" value="Unassembled WGS sequence"/>
</dbReference>
<reference evidence="1 2" key="1">
    <citation type="journal article" date="2020" name="Microorganisms">
        <title>Osmotic Adaptation and Compatible Solute Biosynthesis of Phototrophic Bacteria as Revealed from Genome Analyses.</title>
        <authorList>
            <person name="Imhoff J.F."/>
            <person name="Rahn T."/>
            <person name="Kunzel S."/>
            <person name="Keller A."/>
            <person name="Neulinger S.C."/>
        </authorList>
    </citation>
    <scope>NUCLEOTIDE SEQUENCE [LARGE SCALE GENOMIC DNA]</scope>
    <source>
        <strain evidence="1 2">DSM 25653</strain>
    </source>
</reference>
<evidence type="ECO:0000313" key="2">
    <source>
        <dbReference type="Proteomes" id="UP001138768"/>
    </source>
</evidence>
<sequence length="250" mass="27042">MTALKPESLPQATIAVIDKLANEEALSGFCLVGGTAMALQAGHRRSLDVDLVTFEASLDKHALFSAMQSRGATLVTPASMISAAKINGLDLLAHVQDYVLEGVKVQCFADPRGKRYAIGVRSQPGWRFGLADLPTLFAMKSALLLKRSRARDYFDLMWFCQHQGKTLADIVAAAQAADAGPEVPTVVEHKLLGLLPLDTDDEGLDPVDVGITLSAIHAYFEELVQAREIALARDLLEKRRETQGDQSDAS</sequence>
<keyword evidence="2" id="KW-1185">Reference proteome</keyword>
<evidence type="ECO:0000313" key="1">
    <source>
        <dbReference type="EMBL" id="MBK1621726.1"/>
    </source>
</evidence>
<dbReference type="AlphaFoldDB" id="A0A9X0WE36"/>
<evidence type="ECO:0008006" key="3">
    <source>
        <dbReference type="Google" id="ProtNLM"/>
    </source>
</evidence>
<dbReference type="Pfam" id="PF08843">
    <property type="entry name" value="AbiEii"/>
    <property type="match status" value="1"/>
</dbReference>
<accession>A0A9X0WE36</accession>
<dbReference type="InterPro" id="IPR014942">
    <property type="entry name" value="AbiEii"/>
</dbReference>
<gene>
    <name evidence="1" type="ORF">CKO42_25735</name>
</gene>
<protein>
    <recommendedName>
        <fullName evidence="3">Nucleotidyl transferase AbiEii/AbiGii toxin family protein</fullName>
    </recommendedName>
</protein>
<name>A0A9X0WE36_9GAMM</name>
<proteinExistence type="predicted"/>
<comment type="caution">
    <text evidence="1">The sequence shown here is derived from an EMBL/GenBank/DDBJ whole genome shotgun (WGS) entry which is preliminary data.</text>
</comment>
<dbReference type="EMBL" id="NRRY01000106">
    <property type="protein sequence ID" value="MBK1621726.1"/>
    <property type="molecule type" value="Genomic_DNA"/>
</dbReference>